<sequence>MADVLEGLAPKHYHGQNQVWYENGKQYIAVNVGEDDDPVYQYREVLYRWIGNNNRWYLAYSNNPDSVGTVSLDNARYFTGAPYRGDVALFGDGLKELPDPLPFFTGSQYKLYSNGADTLENYVNFGYEGTANPYGIDNIYRMCKLRQANAQYLYTVTRPGQEGFNWGVGAFVGTIPTAIYPNIWSLQFRLGDFVDGQDRMWLLYGGSNVTWTEQGTGQQKSAQISFGAHVSRSGELMYYRRFNSTYVYARVQLASLSGWHQVQLTQDANHNCTITVDKGTPNEQSASCSLKLWGKQFDSVLFNCGPECVGTTGVPITDVYDKSWIGNIDIRRFYIDTHGTFNENVIPRYYEQPYLNIEIQAEGSSTWQDVSSSLVNWPHEQDNRRCIYTLPDVPDGQYFIRYKTNYGVSNTLPVRIKGDISRKTELYSDFSDLIEMRENWLVAHKQWGGTGVVGNQTALLNGGVVRENVEVYPDYSDVANAVKGVLRLRGHGTYYDGDVIGVDRIGHPAPDGRKTEVGSALVTREYLGPGSFRCKLRSPYRKGAATALWTFHYEEIYENDPRWQSFLDEGLHAQGNEDDGYYIVRNHEIDIEYPTALKDAVDMEDVSADKARLNTWEGELRTWDLPESDPNYFSEYTDFFEKWVDEALSDGKWHEIRFDWHTGEQNPPAGKPAKRVDFYVDGVLKWTNTTHIPDIPGRLWIALWYPRAPGNRWAGHSADYIYDSIDVDYFHYIPFPDEPVRQLGETYPADVWRDWKWENFFSGFYNELPPPYELPKPYDDDMPKDADGTWLPTSYLAAGKNPPQYITPYRLEWRNDRKLQGSGNGEFQFLNLVQGARYKMTIKVARTTTQAAGLQLVTFEPGNDVIDIPMFEGDTYELTFIAQSQQRVSLRRNTTNNKYEGLTDIRLERI</sequence>
<accession>A0A384WJ29</accession>
<dbReference type="SUPFAM" id="SSF49899">
    <property type="entry name" value="Concanavalin A-like lectins/glucanases"/>
    <property type="match status" value="1"/>
</dbReference>
<organism evidence="1 2">
    <name type="scientific">Vibrio phage vB_VpaP_KF1</name>
    <dbReference type="NCBI Taxonomy" id="2041472"/>
    <lineage>
        <taxon>Viruses</taxon>
        <taxon>Duplodnaviria</taxon>
        <taxon>Heunggongvirae</taxon>
        <taxon>Uroviricota</taxon>
        <taxon>Caudoviricetes</taxon>
        <taxon>Autographivirales</taxon>
        <taxon>Autoscriptoviridae</taxon>
        <taxon>Maculvirus</taxon>
        <taxon>Maculvirus KF1</taxon>
    </lineage>
</organism>
<name>A0A384WJ29_9CAUD</name>
<keyword evidence="1" id="KW-0378">Hydrolase</keyword>
<keyword evidence="2" id="KW-1185">Reference proteome</keyword>
<evidence type="ECO:0000313" key="2">
    <source>
        <dbReference type="Proteomes" id="UP000259916"/>
    </source>
</evidence>
<evidence type="ECO:0000313" key="1">
    <source>
        <dbReference type="EMBL" id="ATI19038.1"/>
    </source>
</evidence>
<dbReference type="CDD" id="cd00413">
    <property type="entry name" value="Glyco_hydrolase_16"/>
    <property type="match status" value="1"/>
</dbReference>
<dbReference type="Gene3D" id="2.60.120.200">
    <property type="match status" value="1"/>
</dbReference>
<protein>
    <submittedName>
        <fullName evidence="1">Putative glycosyl hydrolase</fullName>
    </submittedName>
</protein>
<dbReference type="Proteomes" id="UP000259916">
    <property type="component" value="Segment"/>
</dbReference>
<proteinExistence type="predicted"/>
<dbReference type="InterPro" id="IPR013320">
    <property type="entry name" value="ConA-like_dom_sf"/>
</dbReference>
<reference evidence="1 2" key="1">
    <citation type="submission" date="2017-08" db="EMBL/GenBank/DDBJ databases">
        <title>Complete genome sequence of bacteriophage vB_VpaP_KF1.</title>
        <authorList>
            <person name="Yu J."/>
            <person name="Kwak S.-J."/>
            <person name="Lim J.-A."/>
            <person name="Chang H.-J."/>
        </authorList>
    </citation>
    <scope>NUCLEOTIDE SEQUENCE [LARGE SCALE GENOMIC DNA]</scope>
</reference>
<gene>
    <name evidence="1" type="ORF">KF1_016</name>
</gene>
<dbReference type="GO" id="GO:0016787">
    <property type="term" value="F:hydrolase activity"/>
    <property type="evidence" value="ECO:0007669"/>
    <property type="project" value="UniProtKB-KW"/>
</dbReference>
<dbReference type="EMBL" id="MF754111">
    <property type="protein sequence ID" value="ATI19038.1"/>
    <property type="molecule type" value="Genomic_DNA"/>
</dbReference>